<proteinExistence type="predicted"/>
<dbReference type="PANTHER" id="PTHR24260">
    <property type="match status" value="1"/>
</dbReference>
<evidence type="ECO:0000313" key="4">
    <source>
        <dbReference type="EMBL" id="CAH1401240.1"/>
    </source>
</evidence>
<gene>
    <name evidence="4" type="ORF">NEZAVI_LOCUS10305</name>
</gene>
<dbReference type="Proteomes" id="UP001152798">
    <property type="component" value="Chromosome 5"/>
</dbReference>
<dbReference type="FunFam" id="2.40.10.10:FF:000068">
    <property type="entry name" value="transmembrane protease serine 2"/>
    <property type="match status" value="1"/>
</dbReference>
<accession>A0A9P0HG02</accession>
<feature type="signal peptide" evidence="2">
    <location>
        <begin position="1"/>
        <end position="19"/>
    </location>
</feature>
<evidence type="ECO:0000256" key="2">
    <source>
        <dbReference type="SAM" id="SignalP"/>
    </source>
</evidence>
<sequence>MLPQVLLFFLLSGPDWINTYEIGDCGIRYNKFVPSISYGSSSKANEFPWHVALYRMDNSSKYEYICGGSIIDTNVVLTAAHCVFDEAEQDLDYSRMVVATGKHNGSWEHRDVFEQRFEVISKKVRPTYRGTDNRNQDDIALLALNDSIKFSSVVMPVCIDWGGLYEPYEEELGMIVGWGFNEKKVLSEELQISEMQQRNFGECRNNVGKGYTSYLTSDKFCAISNNNSTVEQGDSGGGLVFSRNQGENETDTRYFVKGILSGREKGSRSYVIYTNISNHMPWLNSTLMTIIAETNVRKVCGLRHPQNSSNEIMRYEEYPWLATIYMTKKNKFFGIRCVGSIIHQRAIITSFWCIQDRRPHYKGVEYKILVGKNELNMKEDEETQQELNIVKIHKHQNYIDWNARSENEMVIIIVDKEIDFTESVAPICIDWDRKFPIQDASLGMIASWDIDECHCQVMAMYKYLDIDDCSQAFGDSEEYQTYITSEKVCGRYVNGSNFMHGSDVGAGYFFLKNGSTRHYLQGIVSRGRPTHQEFLTFTNVELNLRWISDILVTIYNTGSW</sequence>
<dbReference type="AlphaFoldDB" id="A0A9P0HG02"/>
<dbReference type="PROSITE" id="PS50240">
    <property type="entry name" value="TRYPSIN_DOM"/>
    <property type="match status" value="2"/>
</dbReference>
<dbReference type="Gene3D" id="2.40.10.10">
    <property type="entry name" value="Trypsin-like serine proteases"/>
    <property type="match status" value="3"/>
</dbReference>
<keyword evidence="2" id="KW-0732">Signal</keyword>
<keyword evidence="1" id="KW-1015">Disulfide bond</keyword>
<feature type="domain" description="Peptidase S1" evidence="3">
    <location>
        <begin position="36"/>
        <end position="288"/>
    </location>
</feature>
<dbReference type="InterPro" id="IPR001254">
    <property type="entry name" value="Trypsin_dom"/>
</dbReference>
<dbReference type="InterPro" id="IPR051333">
    <property type="entry name" value="CLIP_Serine_Protease"/>
</dbReference>
<dbReference type="SMART" id="SM00020">
    <property type="entry name" value="Tryp_SPc"/>
    <property type="match status" value="1"/>
</dbReference>
<dbReference type="CDD" id="cd00190">
    <property type="entry name" value="Tryp_SPc"/>
    <property type="match status" value="1"/>
</dbReference>
<dbReference type="InterPro" id="IPR009003">
    <property type="entry name" value="Peptidase_S1_PA"/>
</dbReference>
<feature type="chain" id="PRO_5040185952" description="Peptidase S1 domain-containing protein" evidence="2">
    <location>
        <begin position="20"/>
        <end position="560"/>
    </location>
</feature>
<organism evidence="4 5">
    <name type="scientific">Nezara viridula</name>
    <name type="common">Southern green stink bug</name>
    <name type="synonym">Cimex viridulus</name>
    <dbReference type="NCBI Taxonomy" id="85310"/>
    <lineage>
        <taxon>Eukaryota</taxon>
        <taxon>Metazoa</taxon>
        <taxon>Ecdysozoa</taxon>
        <taxon>Arthropoda</taxon>
        <taxon>Hexapoda</taxon>
        <taxon>Insecta</taxon>
        <taxon>Pterygota</taxon>
        <taxon>Neoptera</taxon>
        <taxon>Paraneoptera</taxon>
        <taxon>Hemiptera</taxon>
        <taxon>Heteroptera</taxon>
        <taxon>Panheteroptera</taxon>
        <taxon>Pentatomomorpha</taxon>
        <taxon>Pentatomoidea</taxon>
        <taxon>Pentatomidae</taxon>
        <taxon>Pentatominae</taxon>
        <taxon>Nezara</taxon>
    </lineage>
</organism>
<dbReference type="PANTHER" id="PTHR24260:SF136">
    <property type="entry name" value="GH08193P-RELATED"/>
    <property type="match status" value="1"/>
</dbReference>
<feature type="domain" description="Peptidase S1" evidence="3">
    <location>
        <begin position="299"/>
        <end position="552"/>
    </location>
</feature>
<keyword evidence="5" id="KW-1185">Reference proteome</keyword>
<evidence type="ECO:0000313" key="5">
    <source>
        <dbReference type="Proteomes" id="UP001152798"/>
    </source>
</evidence>
<reference evidence="4" key="1">
    <citation type="submission" date="2022-01" db="EMBL/GenBank/DDBJ databases">
        <authorList>
            <person name="King R."/>
        </authorList>
    </citation>
    <scope>NUCLEOTIDE SEQUENCE</scope>
</reference>
<dbReference type="GO" id="GO:0004252">
    <property type="term" value="F:serine-type endopeptidase activity"/>
    <property type="evidence" value="ECO:0007669"/>
    <property type="project" value="InterPro"/>
</dbReference>
<dbReference type="GO" id="GO:0006508">
    <property type="term" value="P:proteolysis"/>
    <property type="evidence" value="ECO:0007669"/>
    <property type="project" value="InterPro"/>
</dbReference>
<dbReference type="PRINTS" id="PR00722">
    <property type="entry name" value="CHYMOTRYPSIN"/>
</dbReference>
<name>A0A9P0HG02_NEZVI</name>
<dbReference type="InterPro" id="IPR018114">
    <property type="entry name" value="TRYPSIN_HIS"/>
</dbReference>
<evidence type="ECO:0000259" key="3">
    <source>
        <dbReference type="PROSITE" id="PS50240"/>
    </source>
</evidence>
<dbReference type="OrthoDB" id="8170759at2759"/>
<dbReference type="Pfam" id="PF00089">
    <property type="entry name" value="Trypsin"/>
    <property type="match status" value="2"/>
</dbReference>
<evidence type="ECO:0000256" key="1">
    <source>
        <dbReference type="ARBA" id="ARBA00023157"/>
    </source>
</evidence>
<dbReference type="InterPro" id="IPR001314">
    <property type="entry name" value="Peptidase_S1A"/>
</dbReference>
<dbReference type="InterPro" id="IPR043504">
    <property type="entry name" value="Peptidase_S1_PA_chymotrypsin"/>
</dbReference>
<dbReference type="EMBL" id="OV725081">
    <property type="protein sequence ID" value="CAH1401240.1"/>
    <property type="molecule type" value="Genomic_DNA"/>
</dbReference>
<dbReference type="SUPFAM" id="SSF50494">
    <property type="entry name" value="Trypsin-like serine proteases"/>
    <property type="match status" value="2"/>
</dbReference>
<protein>
    <recommendedName>
        <fullName evidence="3">Peptidase S1 domain-containing protein</fullName>
    </recommendedName>
</protein>
<dbReference type="PROSITE" id="PS00134">
    <property type="entry name" value="TRYPSIN_HIS"/>
    <property type="match status" value="1"/>
</dbReference>